<reference evidence="2 4" key="1">
    <citation type="journal article" date="2020" name="Stud. Mycol.">
        <title>101 Dothideomycetes genomes: a test case for predicting lifestyles and emergence of pathogens.</title>
        <authorList>
            <person name="Haridas S."/>
            <person name="Albert R."/>
            <person name="Binder M."/>
            <person name="Bloem J."/>
            <person name="Labutti K."/>
            <person name="Salamov A."/>
            <person name="Andreopoulos B."/>
            <person name="Baker S."/>
            <person name="Barry K."/>
            <person name="Bills G."/>
            <person name="Bluhm B."/>
            <person name="Cannon C."/>
            <person name="Castanera R."/>
            <person name="Culley D."/>
            <person name="Daum C."/>
            <person name="Ezra D."/>
            <person name="Gonzalez J."/>
            <person name="Henrissat B."/>
            <person name="Kuo A."/>
            <person name="Liang C."/>
            <person name="Lipzen A."/>
            <person name="Lutzoni F."/>
            <person name="Magnuson J."/>
            <person name="Mondo S."/>
            <person name="Nolan M."/>
            <person name="Ohm R."/>
            <person name="Pangilinan J."/>
            <person name="Park H.-J."/>
            <person name="Ramirez L."/>
            <person name="Alfaro M."/>
            <person name="Sun H."/>
            <person name="Tritt A."/>
            <person name="Yoshinaga Y."/>
            <person name="Zwiers L.-H."/>
            <person name="Turgeon B."/>
            <person name="Goodwin S."/>
            <person name="Spatafora J."/>
            <person name="Crous P."/>
            <person name="Grigoriev I."/>
        </authorList>
    </citation>
    <scope>NUCLEOTIDE SEQUENCE</scope>
    <source>
        <strain evidence="2 4">CBS 304.34</strain>
    </source>
</reference>
<evidence type="ECO:0000256" key="1">
    <source>
        <dbReference type="SAM" id="MobiDB-lite"/>
    </source>
</evidence>
<protein>
    <submittedName>
        <fullName evidence="2 4">Uncharacterized protein</fullName>
    </submittedName>
</protein>
<feature type="compositionally biased region" description="Basic and acidic residues" evidence="1">
    <location>
        <begin position="40"/>
        <end position="49"/>
    </location>
</feature>
<reference evidence="4" key="2">
    <citation type="submission" date="2020-04" db="EMBL/GenBank/DDBJ databases">
        <authorList>
            <consortium name="NCBI Genome Project"/>
        </authorList>
    </citation>
    <scope>NUCLEOTIDE SEQUENCE</scope>
    <source>
        <strain evidence="4">CBS 304.34</strain>
    </source>
</reference>
<name>A0A6A6YR56_9PEZI</name>
<evidence type="ECO:0000313" key="3">
    <source>
        <dbReference type="Proteomes" id="UP000504636"/>
    </source>
</evidence>
<sequence>MEKTRHLKRPDNWADVNNDNNNDNNDNDNDDDNNNWVDVDNNKGTKDAEQSPEAASRKKKHKERAEAERLVALTSSRLAGHQKQSKTLPKSRKRMLVRSGSYLQKMTRWLHKRSCHIAYLARRAVRAQLLGQQRTRLIKLVELHQIYESRRGQERLSSSYIVVCRAGGVWWRIEA</sequence>
<feature type="region of interest" description="Disordered" evidence="1">
    <location>
        <begin position="71"/>
        <end position="90"/>
    </location>
</feature>
<evidence type="ECO:0000313" key="4">
    <source>
        <dbReference type="RefSeq" id="XP_033577409.1"/>
    </source>
</evidence>
<gene>
    <name evidence="2 4" type="ORF">BDZ99DRAFT_520513</name>
</gene>
<dbReference type="AlphaFoldDB" id="A0A6A6YR56"/>
<proteinExistence type="predicted"/>
<feature type="compositionally biased region" description="Low complexity" evidence="1">
    <location>
        <begin position="13"/>
        <end position="24"/>
    </location>
</feature>
<dbReference type="RefSeq" id="XP_033577409.1">
    <property type="nucleotide sequence ID" value="XM_033725535.1"/>
</dbReference>
<reference evidence="4" key="3">
    <citation type="submission" date="2025-04" db="UniProtKB">
        <authorList>
            <consortium name="RefSeq"/>
        </authorList>
    </citation>
    <scope>IDENTIFICATION</scope>
    <source>
        <strain evidence="4">CBS 304.34</strain>
    </source>
</reference>
<evidence type="ECO:0000313" key="2">
    <source>
        <dbReference type="EMBL" id="KAF2810445.1"/>
    </source>
</evidence>
<dbReference type="EMBL" id="MU003700">
    <property type="protein sequence ID" value="KAF2810445.1"/>
    <property type="molecule type" value="Genomic_DNA"/>
</dbReference>
<accession>A0A6A6YR56</accession>
<dbReference type="GeneID" id="54466428"/>
<feature type="compositionally biased region" description="Basic and acidic residues" evidence="1">
    <location>
        <begin position="1"/>
        <end position="12"/>
    </location>
</feature>
<organism evidence="2">
    <name type="scientific">Mytilinidion resinicola</name>
    <dbReference type="NCBI Taxonomy" id="574789"/>
    <lineage>
        <taxon>Eukaryota</taxon>
        <taxon>Fungi</taxon>
        <taxon>Dikarya</taxon>
        <taxon>Ascomycota</taxon>
        <taxon>Pezizomycotina</taxon>
        <taxon>Dothideomycetes</taxon>
        <taxon>Pleosporomycetidae</taxon>
        <taxon>Mytilinidiales</taxon>
        <taxon>Mytilinidiaceae</taxon>
        <taxon>Mytilinidion</taxon>
    </lineage>
</organism>
<feature type="region of interest" description="Disordered" evidence="1">
    <location>
        <begin position="1"/>
        <end position="66"/>
    </location>
</feature>
<keyword evidence="3" id="KW-1185">Reference proteome</keyword>
<dbReference type="Proteomes" id="UP000504636">
    <property type="component" value="Unplaced"/>
</dbReference>